<name>A0ABR2BY73_9ROSI</name>
<gene>
    <name evidence="2" type="ORF">V6N12_038157</name>
</gene>
<dbReference type="EMBL" id="JBBPBM010000078">
    <property type="protein sequence ID" value="KAK8511555.1"/>
    <property type="molecule type" value="Genomic_DNA"/>
</dbReference>
<reference evidence="2 3" key="1">
    <citation type="journal article" date="2024" name="G3 (Bethesda)">
        <title>Genome assembly of Hibiscus sabdariffa L. provides insights into metabolisms of medicinal natural products.</title>
        <authorList>
            <person name="Kim T."/>
        </authorList>
    </citation>
    <scope>NUCLEOTIDE SEQUENCE [LARGE SCALE GENOMIC DNA]</scope>
    <source>
        <strain evidence="2">TK-2024</strain>
        <tissue evidence="2">Old leaves</tissue>
    </source>
</reference>
<feature type="region of interest" description="Disordered" evidence="1">
    <location>
        <begin position="174"/>
        <end position="206"/>
    </location>
</feature>
<keyword evidence="3" id="KW-1185">Reference proteome</keyword>
<evidence type="ECO:0000256" key="1">
    <source>
        <dbReference type="SAM" id="MobiDB-lite"/>
    </source>
</evidence>
<proteinExistence type="predicted"/>
<feature type="region of interest" description="Disordered" evidence="1">
    <location>
        <begin position="111"/>
        <end position="130"/>
    </location>
</feature>
<sequence length="206" mass="21624">MKGSPSKIGVHGRVYLSRTKCLAPKQNSDQRGCSPPTPTPLLSRPACSRGVRGCLCPDGLLVSLEPKTSPFNNHPKGQLAPAESEAASAQMGCSNLPLGWLLKGDVLGSRFTNNPSGQRQPLTPREQAGLTEDRVGVGRAAALLKTIARGPTDQLVSNLPLGWLLKGGVLGSRLTNNPSGQRQPLTPREQAGLDRRGVGVGGLQPC</sequence>
<evidence type="ECO:0000313" key="3">
    <source>
        <dbReference type="Proteomes" id="UP001472677"/>
    </source>
</evidence>
<organism evidence="2 3">
    <name type="scientific">Hibiscus sabdariffa</name>
    <name type="common">roselle</name>
    <dbReference type="NCBI Taxonomy" id="183260"/>
    <lineage>
        <taxon>Eukaryota</taxon>
        <taxon>Viridiplantae</taxon>
        <taxon>Streptophyta</taxon>
        <taxon>Embryophyta</taxon>
        <taxon>Tracheophyta</taxon>
        <taxon>Spermatophyta</taxon>
        <taxon>Magnoliopsida</taxon>
        <taxon>eudicotyledons</taxon>
        <taxon>Gunneridae</taxon>
        <taxon>Pentapetalae</taxon>
        <taxon>rosids</taxon>
        <taxon>malvids</taxon>
        <taxon>Malvales</taxon>
        <taxon>Malvaceae</taxon>
        <taxon>Malvoideae</taxon>
        <taxon>Hibiscus</taxon>
    </lineage>
</organism>
<evidence type="ECO:0000313" key="2">
    <source>
        <dbReference type="EMBL" id="KAK8511555.1"/>
    </source>
</evidence>
<dbReference type="Proteomes" id="UP001472677">
    <property type="component" value="Unassembled WGS sequence"/>
</dbReference>
<feature type="compositionally biased region" description="Polar residues" evidence="1">
    <location>
        <begin position="111"/>
        <end position="121"/>
    </location>
</feature>
<feature type="compositionally biased region" description="Polar residues" evidence="1">
    <location>
        <begin position="174"/>
        <end position="184"/>
    </location>
</feature>
<accession>A0ABR2BY73</accession>
<protein>
    <submittedName>
        <fullName evidence="2">Uncharacterized protein</fullName>
    </submittedName>
</protein>
<comment type="caution">
    <text evidence="2">The sequence shown here is derived from an EMBL/GenBank/DDBJ whole genome shotgun (WGS) entry which is preliminary data.</text>
</comment>